<feature type="compositionally biased region" description="Basic residues" evidence="1">
    <location>
        <begin position="181"/>
        <end position="205"/>
    </location>
</feature>
<protein>
    <submittedName>
        <fullName evidence="2">Uncharacterized protein</fullName>
    </submittedName>
</protein>
<feature type="compositionally biased region" description="Acidic residues" evidence="1">
    <location>
        <begin position="149"/>
        <end position="160"/>
    </location>
</feature>
<dbReference type="Proteomes" id="UP000244336">
    <property type="component" value="Chromosome 1"/>
</dbReference>
<name>A0A2T7F9P6_9POAL</name>
<organism evidence="2 3">
    <name type="scientific">Panicum hallii var. hallii</name>
    <dbReference type="NCBI Taxonomy" id="1504633"/>
    <lineage>
        <taxon>Eukaryota</taxon>
        <taxon>Viridiplantae</taxon>
        <taxon>Streptophyta</taxon>
        <taxon>Embryophyta</taxon>
        <taxon>Tracheophyta</taxon>
        <taxon>Spermatophyta</taxon>
        <taxon>Magnoliopsida</taxon>
        <taxon>Liliopsida</taxon>
        <taxon>Poales</taxon>
        <taxon>Poaceae</taxon>
        <taxon>PACMAD clade</taxon>
        <taxon>Panicoideae</taxon>
        <taxon>Panicodae</taxon>
        <taxon>Paniceae</taxon>
        <taxon>Panicinae</taxon>
        <taxon>Panicum</taxon>
        <taxon>Panicum sect. Panicum</taxon>
    </lineage>
</organism>
<feature type="region of interest" description="Disordered" evidence="1">
    <location>
        <begin position="48"/>
        <end position="86"/>
    </location>
</feature>
<feature type="compositionally biased region" description="Basic and acidic residues" evidence="1">
    <location>
        <begin position="136"/>
        <end position="148"/>
    </location>
</feature>
<evidence type="ECO:0000313" key="3">
    <source>
        <dbReference type="Proteomes" id="UP000244336"/>
    </source>
</evidence>
<feature type="region of interest" description="Disordered" evidence="1">
    <location>
        <begin position="131"/>
        <end position="222"/>
    </location>
</feature>
<dbReference type="EMBL" id="CM009749">
    <property type="protein sequence ID" value="PUZ76799.1"/>
    <property type="molecule type" value="Genomic_DNA"/>
</dbReference>
<sequence length="222" mass="23042">MGAPERSLLQQNVLAVAFLSVSQTEPGVSDEGTAALQQPGSVRLRLARPRRRAAGGARRARREPALHAGAVEPVPARREHADAPAARQLRQTDGALRLAPRACCAGGACRYPGARGVGGAARELGLIHPRGAAAREAAEDEARRRVEGEGEQGDAGQDDENGGHVGEEGPGAGVGAPRPCGGRRRPRGRRRRGDHGRRRGLRHGGRGCVVGPALHGLASSGL</sequence>
<accession>A0A2T7F9P6</accession>
<dbReference type="AlphaFoldDB" id="A0A2T7F9P6"/>
<evidence type="ECO:0000256" key="1">
    <source>
        <dbReference type="SAM" id="MobiDB-lite"/>
    </source>
</evidence>
<proteinExistence type="predicted"/>
<keyword evidence="3" id="KW-1185">Reference proteome</keyword>
<dbReference type="Gramene" id="PUZ76799">
    <property type="protein sequence ID" value="PUZ76799"/>
    <property type="gene ID" value="GQ55_1G319100"/>
</dbReference>
<evidence type="ECO:0000313" key="2">
    <source>
        <dbReference type="EMBL" id="PUZ76799.1"/>
    </source>
</evidence>
<reference evidence="2 3" key="1">
    <citation type="submission" date="2018-04" db="EMBL/GenBank/DDBJ databases">
        <title>WGS assembly of Panicum hallii var. hallii HAL2.</title>
        <authorList>
            <person name="Lovell J."/>
            <person name="Jenkins J."/>
            <person name="Lowry D."/>
            <person name="Mamidi S."/>
            <person name="Sreedasyam A."/>
            <person name="Weng X."/>
            <person name="Barry K."/>
            <person name="Bonette J."/>
            <person name="Campitelli B."/>
            <person name="Daum C."/>
            <person name="Gordon S."/>
            <person name="Gould B."/>
            <person name="Lipzen A."/>
            <person name="MacQueen A."/>
            <person name="Palacio-Mejia J."/>
            <person name="Plott C."/>
            <person name="Shakirov E."/>
            <person name="Shu S."/>
            <person name="Yoshinaga Y."/>
            <person name="Zane M."/>
            <person name="Rokhsar D."/>
            <person name="Grimwood J."/>
            <person name="Schmutz J."/>
            <person name="Juenger T."/>
        </authorList>
    </citation>
    <scope>NUCLEOTIDE SEQUENCE [LARGE SCALE GENOMIC DNA]</scope>
    <source>
        <strain evidence="3">cv. HAL2</strain>
    </source>
</reference>
<feature type="compositionally biased region" description="Basic residues" evidence="1">
    <location>
        <begin position="48"/>
        <end position="61"/>
    </location>
</feature>
<gene>
    <name evidence="2" type="ORF">GQ55_1G319100</name>
</gene>